<sequence length="678" mass="75020">MASTLWDSTSMDCEDYEPEQRRQLLLAQRAVMEAKTAALDAELASLLPSSSQSSRQYHRSPIRKHHQQHRSSNVPRSMPYSVVPAMARHHSDLNDMSQRPRALSQRSASSMTRANSRGNSSQRANVPFTQNGAIPPPPLNSVPQNSAIMDWVAQEQPYTAYTYSQTPQLQRSTSQRNSSLEKVPELDSVGENPGDYITRKLGTAGNSPSISMPSSATFNSNNQLPTSYLNTQTPSTPTLDSATTLTSEMSRHNSLCTGLESMQMNLTSNYSHPTDPYPDQSTNDHGTGFPSPCHTRRSSDEEQSQLLVGTGGASHESRFPKFFQISSRGSPGEKMEKSRSNESISSSGSSSSSSRNVKRLQDQINMAAARPIMPKGGGEGIPMTREASSQSMARIGSKDGLQDKVAISKPTYQRPKHERVYCDQCDTHQDGFRGEHELRRHVDREHKTTVKKFVCIEPTDGGHHPEPIVSLSRCKACTQQKKKYGAYYNAAAHLRRAHFNPKTKGRSKNQPKSDDTNKRGGKGGGDYPPMSELKFWMKEVEEKVTECLTDAQQEAADASDDETPDNSIDETTYSRQPMQALNSNFIFDDAFLVDTSPIANLYPSSLDINSSDIFGMQTMPLDLPGTAQQTHCLDPSMHLSKQSNFPYFSDPTHIDAMSAFLNSSPLPPQSFENFAGWD</sequence>
<dbReference type="AlphaFoldDB" id="K1WT46"/>
<dbReference type="KEGG" id="mbe:MBM_01502"/>
<evidence type="ECO:0000313" key="4">
    <source>
        <dbReference type="Proteomes" id="UP000006753"/>
    </source>
</evidence>
<gene>
    <name evidence="3" type="ORF">MBM_01502</name>
</gene>
<feature type="region of interest" description="Disordered" evidence="1">
    <location>
        <begin position="497"/>
        <end position="530"/>
    </location>
</feature>
<organism evidence="3 4">
    <name type="scientific">Marssonina brunnea f. sp. multigermtubi (strain MB_m1)</name>
    <name type="common">Marssonina leaf spot fungus</name>
    <dbReference type="NCBI Taxonomy" id="1072389"/>
    <lineage>
        <taxon>Eukaryota</taxon>
        <taxon>Fungi</taxon>
        <taxon>Dikarya</taxon>
        <taxon>Ascomycota</taxon>
        <taxon>Pezizomycotina</taxon>
        <taxon>Leotiomycetes</taxon>
        <taxon>Helotiales</taxon>
        <taxon>Drepanopezizaceae</taxon>
        <taxon>Drepanopeziza</taxon>
    </lineage>
</organism>
<dbReference type="eggNOG" id="ENOG502SNJU">
    <property type="taxonomic scope" value="Eukaryota"/>
</dbReference>
<dbReference type="Proteomes" id="UP000006753">
    <property type="component" value="Unassembled WGS sequence"/>
</dbReference>
<dbReference type="EMBL" id="JH921429">
    <property type="protein sequence ID" value="EKD20820.1"/>
    <property type="molecule type" value="Genomic_DNA"/>
</dbReference>
<evidence type="ECO:0000313" key="3">
    <source>
        <dbReference type="EMBL" id="EKD20820.1"/>
    </source>
</evidence>
<feature type="region of interest" description="Disordered" evidence="1">
    <location>
        <begin position="91"/>
        <end position="140"/>
    </location>
</feature>
<feature type="compositionally biased region" description="Polar residues" evidence="1">
    <location>
        <begin position="104"/>
        <end position="132"/>
    </location>
</feature>
<feature type="compositionally biased region" description="Basic residues" evidence="1">
    <location>
        <begin position="497"/>
        <end position="509"/>
    </location>
</feature>
<feature type="compositionally biased region" description="Low complexity" evidence="1">
    <location>
        <begin position="341"/>
        <end position="354"/>
    </location>
</feature>
<keyword evidence="4" id="KW-1185">Reference proteome</keyword>
<dbReference type="InParanoid" id="K1WT46"/>
<accession>K1WT46</accession>
<evidence type="ECO:0000259" key="2">
    <source>
        <dbReference type="Pfam" id="PF25438"/>
    </source>
</evidence>
<dbReference type="InterPro" id="IPR057218">
    <property type="entry name" value="DUF7896"/>
</dbReference>
<feature type="region of interest" description="Disordered" evidence="1">
    <location>
        <begin position="163"/>
        <end position="193"/>
    </location>
</feature>
<proteinExistence type="predicted"/>
<dbReference type="OrthoDB" id="5377599at2759"/>
<feature type="compositionally biased region" description="Basic residues" evidence="1">
    <location>
        <begin position="56"/>
        <end position="69"/>
    </location>
</feature>
<feature type="domain" description="DUF7896" evidence="2">
    <location>
        <begin position="450"/>
        <end position="540"/>
    </location>
</feature>
<name>K1WT46_MARBU</name>
<evidence type="ECO:0000256" key="1">
    <source>
        <dbReference type="SAM" id="MobiDB-lite"/>
    </source>
</evidence>
<dbReference type="HOGENOM" id="CLU_015465_0_0_1"/>
<feature type="compositionally biased region" description="Basic and acidic residues" evidence="1">
    <location>
        <begin position="331"/>
        <end position="340"/>
    </location>
</feature>
<dbReference type="PANTHER" id="PTHR42031:SF1">
    <property type="entry name" value="KEY LIME PATHOGENICITY PROTEIN"/>
    <property type="match status" value="1"/>
</dbReference>
<dbReference type="PANTHER" id="PTHR42031">
    <property type="entry name" value="KEY LIME PATHOGENICITY PROTEIN"/>
    <property type="match status" value="1"/>
</dbReference>
<feature type="region of interest" description="Disordered" evidence="1">
    <location>
        <begin position="266"/>
        <end position="357"/>
    </location>
</feature>
<dbReference type="GeneID" id="18757437"/>
<dbReference type="STRING" id="1072389.K1WT46"/>
<protein>
    <submittedName>
        <fullName evidence="3">Key lime pathogenicity protein</fullName>
    </submittedName>
</protein>
<feature type="region of interest" description="Disordered" evidence="1">
    <location>
        <begin position="47"/>
        <end position="78"/>
    </location>
</feature>
<dbReference type="Pfam" id="PF25438">
    <property type="entry name" value="DUF7896"/>
    <property type="match status" value="1"/>
</dbReference>
<reference evidence="3" key="1">
    <citation type="journal article" date="2012" name="BMC Genomics">
        <title>Sequencing the genome of Marssonina brunnea reveals fungus-poplar co-evolution.</title>
        <authorList>
            <person name="Zhu S."/>
            <person name="Cao Y.-Z."/>
            <person name="Jiang C."/>
            <person name="Tan B.-Y."/>
            <person name="Wang Z."/>
            <person name="Feng S."/>
            <person name="Zhang L."/>
            <person name="Su X.-H."/>
            <person name="Brejova B."/>
            <person name="Vinar T."/>
            <person name="Xu M."/>
            <person name="Wang M.-X."/>
            <person name="Zhang S.-G."/>
            <person name="Huang M.-R."/>
            <person name="Wu R."/>
            <person name="Zhou Y."/>
        </authorList>
    </citation>
    <scope>NUCLEOTIDE SEQUENCE [LARGE SCALE GENOMIC DNA]</scope>
    <source>
        <strain evidence="3">MB_m1</strain>
    </source>
</reference>
<feature type="compositionally biased region" description="Polar residues" evidence="1">
    <location>
        <begin position="163"/>
        <end position="180"/>
    </location>
</feature>
<dbReference type="OMA" id="QKKKYGA"/>